<dbReference type="OrthoDB" id="4489621at2759"/>
<evidence type="ECO:0000256" key="1">
    <source>
        <dbReference type="SAM" id="Coils"/>
    </source>
</evidence>
<gene>
    <name evidence="2" type="ORF">L873DRAFT_1808803</name>
</gene>
<reference evidence="2 3" key="1">
    <citation type="journal article" date="2018" name="Nat. Ecol. Evol.">
        <title>Pezizomycetes genomes reveal the molecular basis of ectomycorrhizal truffle lifestyle.</title>
        <authorList>
            <person name="Murat C."/>
            <person name="Payen T."/>
            <person name="Noel B."/>
            <person name="Kuo A."/>
            <person name="Morin E."/>
            <person name="Chen J."/>
            <person name="Kohler A."/>
            <person name="Krizsan K."/>
            <person name="Balestrini R."/>
            <person name="Da Silva C."/>
            <person name="Montanini B."/>
            <person name="Hainaut M."/>
            <person name="Levati E."/>
            <person name="Barry K.W."/>
            <person name="Belfiori B."/>
            <person name="Cichocki N."/>
            <person name="Clum A."/>
            <person name="Dockter R.B."/>
            <person name="Fauchery L."/>
            <person name="Guy J."/>
            <person name="Iotti M."/>
            <person name="Le Tacon F."/>
            <person name="Lindquist E.A."/>
            <person name="Lipzen A."/>
            <person name="Malagnac F."/>
            <person name="Mello A."/>
            <person name="Molinier V."/>
            <person name="Miyauchi S."/>
            <person name="Poulain J."/>
            <person name="Riccioni C."/>
            <person name="Rubini A."/>
            <person name="Sitrit Y."/>
            <person name="Splivallo R."/>
            <person name="Traeger S."/>
            <person name="Wang M."/>
            <person name="Zifcakova L."/>
            <person name="Wipf D."/>
            <person name="Zambonelli A."/>
            <person name="Paolocci F."/>
            <person name="Nowrousian M."/>
            <person name="Ottonello S."/>
            <person name="Baldrian P."/>
            <person name="Spatafora J.W."/>
            <person name="Henrissat B."/>
            <person name="Nagy L.G."/>
            <person name="Aury J.M."/>
            <person name="Wincker P."/>
            <person name="Grigoriev I.V."/>
            <person name="Bonfante P."/>
            <person name="Martin F.M."/>
        </authorList>
    </citation>
    <scope>NUCLEOTIDE SEQUENCE [LARGE SCALE GENOMIC DNA]</scope>
    <source>
        <strain evidence="2 3">120613-1</strain>
    </source>
</reference>
<keyword evidence="3" id="KW-1185">Reference proteome</keyword>
<feature type="coiled-coil region" evidence="1">
    <location>
        <begin position="52"/>
        <end position="79"/>
    </location>
</feature>
<protein>
    <submittedName>
        <fullName evidence="2">Uncharacterized protein</fullName>
    </submittedName>
</protein>
<evidence type="ECO:0000313" key="3">
    <source>
        <dbReference type="Proteomes" id="UP000276215"/>
    </source>
</evidence>
<organism evidence="2 3">
    <name type="scientific">Choiromyces venosus 120613-1</name>
    <dbReference type="NCBI Taxonomy" id="1336337"/>
    <lineage>
        <taxon>Eukaryota</taxon>
        <taxon>Fungi</taxon>
        <taxon>Dikarya</taxon>
        <taxon>Ascomycota</taxon>
        <taxon>Pezizomycotina</taxon>
        <taxon>Pezizomycetes</taxon>
        <taxon>Pezizales</taxon>
        <taxon>Tuberaceae</taxon>
        <taxon>Choiromyces</taxon>
    </lineage>
</organism>
<keyword evidence="1" id="KW-0175">Coiled coil</keyword>
<dbReference type="STRING" id="1336337.A0A3N4JN34"/>
<name>A0A3N4JN34_9PEZI</name>
<dbReference type="AlphaFoldDB" id="A0A3N4JN34"/>
<evidence type="ECO:0000313" key="2">
    <source>
        <dbReference type="EMBL" id="RPA98191.1"/>
    </source>
</evidence>
<dbReference type="EMBL" id="ML120398">
    <property type="protein sequence ID" value="RPA98191.1"/>
    <property type="molecule type" value="Genomic_DNA"/>
</dbReference>
<proteinExistence type="predicted"/>
<accession>A0A3N4JN34</accession>
<sequence length="244" mass="27593">MARSRIGTVGSLKEDARHSITDALKVQELHVTRVKEDILVGNSRGLNLANLAHRLDTELAAQNEKIATLKAELEMADSRQEERLSYLLRSDDCYRLVRDRYLSTFKTDHLGIHTKTDKKIIANGNVTAHWGDAIVDSSLYAEPDGRMDVEVFQKLYGVLPKTMEGIRDEKTIYVLNTHAGILSSNFKKGSRKFSNLFAKFIKALEKSGFDETYLDGKDTDVTRAYRAFVDCIGKEVKGVRPKRR</sequence>
<dbReference type="Proteomes" id="UP000276215">
    <property type="component" value="Unassembled WGS sequence"/>
</dbReference>